<evidence type="ECO:0000259" key="9">
    <source>
        <dbReference type="PROSITE" id="PS51755"/>
    </source>
</evidence>
<dbReference type="SMART" id="SM00448">
    <property type="entry name" value="REC"/>
    <property type="match status" value="1"/>
</dbReference>
<dbReference type="SMART" id="SM00862">
    <property type="entry name" value="Trans_reg_C"/>
    <property type="match status" value="1"/>
</dbReference>
<dbReference type="PROSITE" id="PS50110">
    <property type="entry name" value="RESPONSE_REGULATORY"/>
    <property type="match status" value="1"/>
</dbReference>
<reference evidence="10 11" key="1">
    <citation type="submission" date="2023-01" db="EMBL/GenBank/DDBJ databases">
        <authorList>
            <person name="Lee S.H."/>
            <person name="Jung H.S."/>
            <person name="Yun J.U."/>
        </authorList>
    </citation>
    <scope>NUCLEOTIDE SEQUENCE [LARGE SCALE GENOMIC DNA]</scope>
    <source>
        <strain evidence="10 11">CBA3646</strain>
    </source>
</reference>
<dbReference type="SUPFAM" id="SSF46894">
    <property type="entry name" value="C-terminal effector domain of the bipartite response regulators"/>
    <property type="match status" value="1"/>
</dbReference>
<dbReference type="Gene3D" id="3.40.50.2300">
    <property type="match status" value="1"/>
</dbReference>
<keyword evidence="11" id="KW-1185">Reference proteome</keyword>
<dbReference type="SUPFAM" id="SSF52172">
    <property type="entry name" value="CheY-like"/>
    <property type="match status" value="1"/>
</dbReference>
<sequence>MLIYIVEDDSSIQKLIEYALKSKNYQTKGFEKGKEFFKELAKDVPDMILLDIMLPDMDGVEILKMLKSAPHTASIPVMMLTARTSEYDIVSSLDLGADDYMTKPFSVLELLSRINALLRRNQRQLEEFLEFEGIHMDLLRRQVTMDGQPVNLTYKEFELLKYMMSNVDIVLSREMLLNSVWGYDYEGETRTVDMHIKLLREKLAEKRTFIHTVRGVGYKISAGDKNE</sequence>
<evidence type="ECO:0000256" key="7">
    <source>
        <dbReference type="PROSITE-ProRule" id="PRU01091"/>
    </source>
</evidence>
<dbReference type="EMBL" id="CP115667">
    <property type="protein sequence ID" value="WBW49687.1"/>
    <property type="molecule type" value="Genomic_DNA"/>
</dbReference>
<evidence type="ECO:0000313" key="10">
    <source>
        <dbReference type="EMBL" id="WBW49687.1"/>
    </source>
</evidence>
<keyword evidence="2" id="KW-0902">Two-component regulatory system</keyword>
<evidence type="ECO:0000256" key="3">
    <source>
        <dbReference type="ARBA" id="ARBA00023015"/>
    </source>
</evidence>
<feature type="domain" description="Response regulatory" evidence="8">
    <location>
        <begin position="2"/>
        <end position="118"/>
    </location>
</feature>
<evidence type="ECO:0000256" key="1">
    <source>
        <dbReference type="ARBA" id="ARBA00022553"/>
    </source>
</evidence>
<dbReference type="CDD" id="cd00383">
    <property type="entry name" value="trans_reg_C"/>
    <property type="match status" value="1"/>
</dbReference>
<dbReference type="Pfam" id="PF00072">
    <property type="entry name" value="Response_reg"/>
    <property type="match status" value="1"/>
</dbReference>
<dbReference type="Proteomes" id="UP001210339">
    <property type="component" value="Chromosome"/>
</dbReference>
<dbReference type="Pfam" id="PF00486">
    <property type="entry name" value="Trans_reg_C"/>
    <property type="match status" value="1"/>
</dbReference>
<proteinExistence type="predicted"/>
<evidence type="ECO:0000259" key="8">
    <source>
        <dbReference type="PROSITE" id="PS50110"/>
    </source>
</evidence>
<feature type="DNA-binding region" description="OmpR/PhoB-type" evidence="7">
    <location>
        <begin position="126"/>
        <end position="222"/>
    </location>
</feature>
<organism evidence="10 11">
    <name type="scientific">Peptoniphilus equinus</name>
    <dbReference type="NCBI Taxonomy" id="3016343"/>
    <lineage>
        <taxon>Bacteria</taxon>
        <taxon>Bacillati</taxon>
        <taxon>Bacillota</taxon>
        <taxon>Tissierellia</taxon>
        <taxon>Tissierellales</taxon>
        <taxon>Peptoniphilaceae</taxon>
        <taxon>Peptoniphilus</taxon>
    </lineage>
</organism>
<dbReference type="PROSITE" id="PS51755">
    <property type="entry name" value="OMPR_PHOB"/>
    <property type="match status" value="1"/>
</dbReference>
<dbReference type="InterPro" id="IPR016032">
    <property type="entry name" value="Sig_transdc_resp-reg_C-effctor"/>
</dbReference>
<dbReference type="InterPro" id="IPR036388">
    <property type="entry name" value="WH-like_DNA-bd_sf"/>
</dbReference>
<feature type="domain" description="OmpR/PhoB-type" evidence="9">
    <location>
        <begin position="126"/>
        <end position="222"/>
    </location>
</feature>
<dbReference type="InterPro" id="IPR001789">
    <property type="entry name" value="Sig_transdc_resp-reg_receiver"/>
</dbReference>
<evidence type="ECO:0000313" key="11">
    <source>
        <dbReference type="Proteomes" id="UP001210339"/>
    </source>
</evidence>
<dbReference type="Gene3D" id="1.10.10.10">
    <property type="entry name" value="Winged helix-like DNA-binding domain superfamily/Winged helix DNA-binding domain"/>
    <property type="match status" value="1"/>
</dbReference>
<dbReference type="RefSeq" id="WP_271191218.1">
    <property type="nucleotide sequence ID" value="NZ_CP115667.1"/>
</dbReference>
<accession>A0ABY7QSB5</accession>
<evidence type="ECO:0000256" key="2">
    <source>
        <dbReference type="ARBA" id="ARBA00023012"/>
    </source>
</evidence>
<protein>
    <submittedName>
        <fullName evidence="10">Response regulator transcription factor</fullName>
    </submittedName>
</protein>
<keyword evidence="5" id="KW-0804">Transcription</keyword>
<dbReference type="InterPro" id="IPR039420">
    <property type="entry name" value="WalR-like"/>
</dbReference>
<name>A0ABY7QSB5_9FIRM</name>
<dbReference type="InterPro" id="IPR001867">
    <property type="entry name" value="OmpR/PhoB-type_DNA-bd"/>
</dbReference>
<keyword evidence="4 7" id="KW-0238">DNA-binding</keyword>
<evidence type="ECO:0000256" key="6">
    <source>
        <dbReference type="PROSITE-ProRule" id="PRU00169"/>
    </source>
</evidence>
<keyword evidence="3" id="KW-0805">Transcription regulation</keyword>
<evidence type="ECO:0000256" key="5">
    <source>
        <dbReference type="ARBA" id="ARBA00023163"/>
    </source>
</evidence>
<dbReference type="PANTHER" id="PTHR48111">
    <property type="entry name" value="REGULATOR OF RPOS"/>
    <property type="match status" value="1"/>
</dbReference>
<feature type="modified residue" description="4-aspartylphosphate" evidence="6">
    <location>
        <position position="51"/>
    </location>
</feature>
<dbReference type="InterPro" id="IPR011006">
    <property type="entry name" value="CheY-like_superfamily"/>
</dbReference>
<dbReference type="Gene3D" id="6.10.250.690">
    <property type="match status" value="1"/>
</dbReference>
<evidence type="ECO:0000256" key="4">
    <source>
        <dbReference type="ARBA" id="ARBA00023125"/>
    </source>
</evidence>
<gene>
    <name evidence="10" type="ORF">O6R05_06710</name>
</gene>
<keyword evidence="1 6" id="KW-0597">Phosphoprotein</keyword>
<dbReference type="PANTHER" id="PTHR48111:SF21">
    <property type="entry name" value="DNA-BINDING DUAL MASTER TRANSCRIPTIONAL REGULATOR RPAA"/>
    <property type="match status" value="1"/>
</dbReference>